<reference evidence="2 3" key="1">
    <citation type="submission" date="2017-08" db="EMBL/GenBank/DDBJ databases">
        <title>Halovibrio sewagensis sp. nov., isolated from wastewater of high salinity.</title>
        <authorList>
            <person name="Dong X."/>
            <person name="Zhang G."/>
        </authorList>
    </citation>
    <scope>NUCLEOTIDE SEQUENCE [LARGE SCALE GENOMIC DNA]</scope>
    <source>
        <strain evidence="2 3">YL5-2</strain>
    </source>
</reference>
<organism evidence="2 3">
    <name type="scientific">Halovibrio salipaludis</name>
    <dbReference type="NCBI Taxonomy" id="2032626"/>
    <lineage>
        <taxon>Bacteria</taxon>
        <taxon>Pseudomonadati</taxon>
        <taxon>Pseudomonadota</taxon>
        <taxon>Gammaproteobacteria</taxon>
        <taxon>Oceanospirillales</taxon>
        <taxon>Halomonadaceae</taxon>
        <taxon>Halovibrio</taxon>
    </lineage>
</organism>
<dbReference type="Pfam" id="PF13643">
    <property type="entry name" value="DUF4145"/>
    <property type="match status" value="1"/>
</dbReference>
<dbReference type="EMBL" id="NSKD01000009">
    <property type="protein sequence ID" value="PAU77750.1"/>
    <property type="molecule type" value="Genomic_DNA"/>
</dbReference>
<keyword evidence="3" id="KW-1185">Reference proteome</keyword>
<dbReference type="Proteomes" id="UP000218896">
    <property type="component" value="Unassembled WGS sequence"/>
</dbReference>
<dbReference type="OrthoDB" id="1417974at2"/>
<evidence type="ECO:0000313" key="2">
    <source>
        <dbReference type="EMBL" id="PAU77750.1"/>
    </source>
</evidence>
<sequence>MPKLTQNLLLPRCPHCSIATPNLSQKYKLETTDQAGANRRSWGIYVCCRCGGVVTASAFQFSSEILECYPSSSSVDDDIPQKPRSYLQQALESLHAPAGAVMLTASAVDAMLKLKGYTEGSLYSRIEKAAQEHVITSDMAKWAHDVRLDANDQRHADEDAHLPSTNDAQRAIDFARALGEILYVLPNRVARGITNAQESE</sequence>
<dbReference type="InterPro" id="IPR025285">
    <property type="entry name" value="DUF4145"/>
</dbReference>
<comment type="caution">
    <text evidence="2">The sequence shown here is derived from an EMBL/GenBank/DDBJ whole genome shotgun (WGS) entry which is preliminary data.</text>
</comment>
<gene>
    <name evidence="2" type="ORF">CK501_14950</name>
</gene>
<dbReference type="AlphaFoldDB" id="A0A2A2EYX8"/>
<feature type="domain" description="DUF4145" evidence="1">
    <location>
        <begin position="95"/>
        <end position="174"/>
    </location>
</feature>
<dbReference type="RefSeq" id="WP_095618549.1">
    <property type="nucleotide sequence ID" value="NZ_NSKD01000009.1"/>
</dbReference>
<protein>
    <recommendedName>
        <fullName evidence="1">DUF4145 domain-containing protein</fullName>
    </recommendedName>
</protein>
<name>A0A2A2EYX8_9GAMM</name>
<proteinExistence type="predicted"/>
<evidence type="ECO:0000313" key="3">
    <source>
        <dbReference type="Proteomes" id="UP000218896"/>
    </source>
</evidence>
<accession>A0A2A2EYX8</accession>
<evidence type="ECO:0000259" key="1">
    <source>
        <dbReference type="Pfam" id="PF13643"/>
    </source>
</evidence>